<proteinExistence type="predicted"/>
<dbReference type="PANTHER" id="PTHR46401:SF2">
    <property type="entry name" value="GLYCOSYLTRANSFERASE WBBK-RELATED"/>
    <property type="match status" value="1"/>
</dbReference>
<dbReference type="InterPro" id="IPR001296">
    <property type="entry name" value="Glyco_trans_1"/>
</dbReference>
<comment type="caution">
    <text evidence="3">The sequence shown here is derived from an EMBL/GenBank/DDBJ whole genome shotgun (WGS) entry which is preliminary data.</text>
</comment>
<dbReference type="AlphaFoldDB" id="A0A2H0W449"/>
<name>A0A2H0W449_9BACT</name>
<dbReference type="EMBL" id="PEZY01000007">
    <property type="protein sequence ID" value="PIS06118.1"/>
    <property type="molecule type" value="Genomic_DNA"/>
</dbReference>
<feature type="domain" description="Glycosyl transferase family 1" evidence="2">
    <location>
        <begin position="99"/>
        <end position="218"/>
    </location>
</feature>
<dbReference type="SUPFAM" id="SSF53756">
    <property type="entry name" value="UDP-Glycosyltransferase/glycogen phosphorylase"/>
    <property type="match status" value="1"/>
</dbReference>
<organism evidence="3 4">
    <name type="scientific">Candidatus Buchananbacteria bacterium CG10_big_fil_rev_8_21_14_0_10_33_19</name>
    <dbReference type="NCBI Taxonomy" id="1974525"/>
    <lineage>
        <taxon>Bacteria</taxon>
        <taxon>Candidatus Buchananiibacteriota</taxon>
    </lineage>
</organism>
<accession>A0A2H0W449</accession>
<dbReference type="GO" id="GO:0016757">
    <property type="term" value="F:glycosyltransferase activity"/>
    <property type="evidence" value="ECO:0007669"/>
    <property type="project" value="InterPro"/>
</dbReference>
<dbReference type="Proteomes" id="UP000229056">
    <property type="component" value="Unassembled WGS sequence"/>
</dbReference>
<reference evidence="4" key="1">
    <citation type="submission" date="2017-09" db="EMBL/GenBank/DDBJ databases">
        <title>Depth-based differentiation of microbial function through sediment-hosted aquifers and enrichment of novel symbionts in the deep terrestrial subsurface.</title>
        <authorList>
            <person name="Probst A.J."/>
            <person name="Ladd B."/>
            <person name="Jarett J.K."/>
            <person name="Geller-Mcgrath D.E."/>
            <person name="Sieber C.M.K."/>
            <person name="Emerson J.B."/>
            <person name="Anantharaman K."/>
            <person name="Thomas B.C."/>
            <person name="Malmstrom R."/>
            <person name="Stieglmeier M."/>
            <person name="Klingl A."/>
            <person name="Woyke T."/>
            <person name="Ryan C.M."/>
            <person name="Banfield J.F."/>
        </authorList>
    </citation>
    <scope>NUCLEOTIDE SEQUENCE [LARGE SCALE GENOMIC DNA]</scope>
</reference>
<evidence type="ECO:0000259" key="2">
    <source>
        <dbReference type="Pfam" id="PF00534"/>
    </source>
</evidence>
<protein>
    <recommendedName>
        <fullName evidence="2">Glycosyl transferase family 1 domain-containing protein</fullName>
    </recommendedName>
</protein>
<dbReference type="Gene3D" id="3.40.50.2000">
    <property type="entry name" value="Glycogen Phosphorylase B"/>
    <property type="match status" value="1"/>
</dbReference>
<keyword evidence="1" id="KW-0808">Transferase</keyword>
<dbReference type="Pfam" id="PF00534">
    <property type="entry name" value="Glycos_transf_1"/>
    <property type="match status" value="1"/>
</dbReference>
<evidence type="ECO:0000313" key="4">
    <source>
        <dbReference type="Proteomes" id="UP000229056"/>
    </source>
</evidence>
<gene>
    <name evidence="3" type="ORF">COT80_02375</name>
</gene>
<evidence type="ECO:0000313" key="3">
    <source>
        <dbReference type="EMBL" id="PIS06118.1"/>
    </source>
</evidence>
<dbReference type="PANTHER" id="PTHR46401">
    <property type="entry name" value="GLYCOSYLTRANSFERASE WBBK-RELATED"/>
    <property type="match status" value="1"/>
</dbReference>
<feature type="non-terminal residue" evidence="3">
    <location>
        <position position="1"/>
    </location>
</feature>
<evidence type="ECO:0000256" key="1">
    <source>
        <dbReference type="ARBA" id="ARBA00022679"/>
    </source>
</evidence>
<sequence length="273" mass="31454">ESRAKYLHNFLKYIYQEKDNYDAVFSHMNPIYVVLGGLFWRAWNKKIALWYTHKSVDLKLRLAEKLSNVIFTASEESFRLKSDKVVVTGHGIDTEKFYPSEQKSDEFRIINIGRISKVKNQLKLVKIFSKIQKPAVLELVGVPAKDKDEKYLQEIKDFVSDPGISNKVNFVGSLSQDELVNYYNKANLIVNLSETGSMDKDVLEACACNIDVLTSNEAYKGILPSENIVEFDDEQIKERLIKKIEHPEQVDLRSVVEKNHSLPKLIEKIIEKL</sequence>